<feature type="transmembrane region" description="Helical" evidence="7">
    <location>
        <begin position="270"/>
        <end position="287"/>
    </location>
</feature>
<evidence type="ECO:0000256" key="7">
    <source>
        <dbReference type="RuleBase" id="RU363032"/>
    </source>
</evidence>
<dbReference type="PROSITE" id="PS50928">
    <property type="entry name" value="ABC_TM1"/>
    <property type="match status" value="1"/>
</dbReference>
<feature type="transmembrane region" description="Helical" evidence="7">
    <location>
        <begin position="158"/>
        <end position="186"/>
    </location>
</feature>
<name>A0A1I6HUS6_9FIRM</name>
<feature type="transmembrane region" description="Helical" evidence="7">
    <location>
        <begin position="207"/>
        <end position="229"/>
    </location>
</feature>
<keyword evidence="10" id="KW-1185">Reference proteome</keyword>
<dbReference type="Gene3D" id="1.10.3720.10">
    <property type="entry name" value="MetI-like"/>
    <property type="match status" value="1"/>
</dbReference>
<keyword evidence="4 7" id="KW-0812">Transmembrane</keyword>
<evidence type="ECO:0000256" key="3">
    <source>
        <dbReference type="ARBA" id="ARBA00022475"/>
    </source>
</evidence>
<sequence>MGTMGRKPMDKLKNLVIFALPGISIFLLVVMVPFIYGFYLTLTDWNGVKQVKNIVGAANYIEVFKDIEFWTSMGLTLKYVLFSVVLVNVVAFMLAYILTNGVKAQNFFRTGFFTPNLIGGVVLGFIWQFIFSRVLVDIGESTGWGIFSASWLSNPDKAFWSLVIVTVWQLSGYMMLIYIAGFTGLSTDVLEASSIDGATGFQKLKSIIMPLMVPSFVVCLFLTLSRAFMVYDVNLTLTGGEPYGSTRLVAMHVYEKAFTARNYGVGQAEALFLFLLVAIISGIQIYIGKKKEVEA</sequence>
<feature type="transmembrane region" description="Helical" evidence="7">
    <location>
        <begin position="79"/>
        <end position="98"/>
    </location>
</feature>
<evidence type="ECO:0000256" key="2">
    <source>
        <dbReference type="ARBA" id="ARBA00022448"/>
    </source>
</evidence>
<gene>
    <name evidence="9" type="ORF">SAMN05661086_00315</name>
</gene>
<feature type="transmembrane region" description="Helical" evidence="7">
    <location>
        <begin position="12"/>
        <end position="39"/>
    </location>
</feature>
<organism evidence="9 10">
    <name type="scientific">Anaeromicropila populeti</name>
    <dbReference type="NCBI Taxonomy" id="37658"/>
    <lineage>
        <taxon>Bacteria</taxon>
        <taxon>Bacillati</taxon>
        <taxon>Bacillota</taxon>
        <taxon>Clostridia</taxon>
        <taxon>Lachnospirales</taxon>
        <taxon>Lachnospiraceae</taxon>
        <taxon>Anaeromicropila</taxon>
    </lineage>
</organism>
<dbReference type="SUPFAM" id="SSF161098">
    <property type="entry name" value="MetI-like"/>
    <property type="match status" value="1"/>
</dbReference>
<accession>A0A1I6HUS6</accession>
<dbReference type="PANTHER" id="PTHR30193">
    <property type="entry name" value="ABC TRANSPORTER PERMEASE PROTEIN"/>
    <property type="match status" value="1"/>
</dbReference>
<evidence type="ECO:0000259" key="8">
    <source>
        <dbReference type="PROSITE" id="PS50928"/>
    </source>
</evidence>
<evidence type="ECO:0000313" key="9">
    <source>
        <dbReference type="EMBL" id="SFR58196.1"/>
    </source>
</evidence>
<dbReference type="Pfam" id="PF00528">
    <property type="entry name" value="BPD_transp_1"/>
    <property type="match status" value="1"/>
</dbReference>
<dbReference type="InterPro" id="IPR000515">
    <property type="entry name" value="MetI-like"/>
</dbReference>
<evidence type="ECO:0000313" key="10">
    <source>
        <dbReference type="Proteomes" id="UP000199659"/>
    </source>
</evidence>
<reference evidence="9 10" key="1">
    <citation type="submission" date="2016-10" db="EMBL/GenBank/DDBJ databases">
        <authorList>
            <person name="de Groot N.N."/>
        </authorList>
    </citation>
    <scope>NUCLEOTIDE SEQUENCE [LARGE SCALE GENOMIC DNA]</scope>
    <source>
        <strain evidence="9 10">743A</strain>
    </source>
</reference>
<dbReference type="GO" id="GO:0055085">
    <property type="term" value="P:transmembrane transport"/>
    <property type="evidence" value="ECO:0007669"/>
    <property type="project" value="InterPro"/>
</dbReference>
<keyword evidence="3" id="KW-1003">Cell membrane</keyword>
<feature type="transmembrane region" description="Helical" evidence="7">
    <location>
        <begin position="110"/>
        <end position="130"/>
    </location>
</feature>
<evidence type="ECO:0000256" key="5">
    <source>
        <dbReference type="ARBA" id="ARBA00022989"/>
    </source>
</evidence>
<dbReference type="CDD" id="cd06261">
    <property type="entry name" value="TM_PBP2"/>
    <property type="match status" value="1"/>
</dbReference>
<dbReference type="Proteomes" id="UP000199659">
    <property type="component" value="Unassembled WGS sequence"/>
</dbReference>
<dbReference type="InterPro" id="IPR035906">
    <property type="entry name" value="MetI-like_sf"/>
</dbReference>
<dbReference type="GO" id="GO:0005886">
    <property type="term" value="C:plasma membrane"/>
    <property type="evidence" value="ECO:0007669"/>
    <property type="project" value="UniProtKB-SubCell"/>
</dbReference>
<keyword evidence="6 7" id="KW-0472">Membrane</keyword>
<keyword evidence="5 7" id="KW-1133">Transmembrane helix</keyword>
<dbReference type="STRING" id="37658.SAMN05661086_00315"/>
<proteinExistence type="inferred from homology"/>
<protein>
    <submittedName>
        <fullName evidence="9">Raffinose/stachyose/melibiose transport system permease protein</fullName>
    </submittedName>
</protein>
<dbReference type="EMBL" id="FOYZ01000001">
    <property type="protein sequence ID" value="SFR58196.1"/>
    <property type="molecule type" value="Genomic_DNA"/>
</dbReference>
<evidence type="ECO:0000256" key="1">
    <source>
        <dbReference type="ARBA" id="ARBA00004651"/>
    </source>
</evidence>
<comment type="similarity">
    <text evidence="7">Belongs to the binding-protein-dependent transport system permease family.</text>
</comment>
<dbReference type="PANTHER" id="PTHR30193:SF37">
    <property type="entry name" value="INNER MEMBRANE ABC TRANSPORTER PERMEASE PROTEIN YCJO"/>
    <property type="match status" value="1"/>
</dbReference>
<comment type="subcellular location">
    <subcellularLocation>
        <location evidence="1 7">Cell membrane</location>
        <topology evidence="1 7">Multi-pass membrane protein</topology>
    </subcellularLocation>
</comment>
<feature type="domain" description="ABC transmembrane type-1" evidence="8">
    <location>
        <begin position="73"/>
        <end position="284"/>
    </location>
</feature>
<evidence type="ECO:0000256" key="6">
    <source>
        <dbReference type="ARBA" id="ARBA00023136"/>
    </source>
</evidence>
<evidence type="ECO:0000256" key="4">
    <source>
        <dbReference type="ARBA" id="ARBA00022692"/>
    </source>
</evidence>
<dbReference type="InterPro" id="IPR051393">
    <property type="entry name" value="ABC_transporter_permease"/>
</dbReference>
<dbReference type="AlphaFoldDB" id="A0A1I6HUS6"/>
<keyword evidence="2 7" id="KW-0813">Transport</keyword>